<dbReference type="OrthoDB" id="5175345at2"/>
<evidence type="ECO:0000256" key="1">
    <source>
        <dbReference type="ARBA" id="ARBA00004651"/>
    </source>
</evidence>
<evidence type="ECO:0000313" key="9">
    <source>
        <dbReference type="EMBL" id="OZM71827.1"/>
    </source>
</evidence>
<feature type="transmembrane region" description="Helical" evidence="7">
    <location>
        <begin position="93"/>
        <end position="113"/>
    </location>
</feature>
<keyword evidence="2 7" id="KW-0813">Transport</keyword>
<evidence type="ECO:0000256" key="6">
    <source>
        <dbReference type="ARBA" id="ARBA00023136"/>
    </source>
</evidence>
<keyword evidence="6 7" id="KW-0472">Membrane</keyword>
<evidence type="ECO:0000256" key="7">
    <source>
        <dbReference type="RuleBase" id="RU363032"/>
    </source>
</evidence>
<dbReference type="Gene3D" id="1.10.3720.10">
    <property type="entry name" value="MetI-like"/>
    <property type="match status" value="1"/>
</dbReference>
<dbReference type="PANTHER" id="PTHR43744:SF12">
    <property type="entry name" value="ABC TRANSPORTER PERMEASE PROTEIN MG189-RELATED"/>
    <property type="match status" value="1"/>
</dbReference>
<accession>A0A263D2G9</accession>
<dbReference type="GO" id="GO:0055085">
    <property type="term" value="P:transmembrane transport"/>
    <property type="evidence" value="ECO:0007669"/>
    <property type="project" value="InterPro"/>
</dbReference>
<comment type="similarity">
    <text evidence="7">Belongs to the binding-protein-dependent transport system permease family.</text>
</comment>
<dbReference type="SUPFAM" id="SSF161098">
    <property type="entry name" value="MetI-like"/>
    <property type="match status" value="1"/>
</dbReference>
<dbReference type="Pfam" id="PF00528">
    <property type="entry name" value="BPD_transp_1"/>
    <property type="match status" value="1"/>
</dbReference>
<gene>
    <name evidence="9" type="ORF">CFN78_18560</name>
</gene>
<name>A0A263D2G9_9PSEU</name>
<dbReference type="GO" id="GO:0005886">
    <property type="term" value="C:plasma membrane"/>
    <property type="evidence" value="ECO:0007669"/>
    <property type="project" value="UniProtKB-SubCell"/>
</dbReference>
<comment type="caution">
    <text evidence="9">The sequence shown here is derived from an EMBL/GenBank/DDBJ whole genome shotgun (WGS) entry which is preliminary data.</text>
</comment>
<evidence type="ECO:0000256" key="4">
    <source>
        <dbReference type="ARBA" id="ARBA00022692"/>
    </source>
</evidence>
<evidence type="ECO:0000256" key="2">
    <source>
        <dbReference type="ARBA" id="ARBA00022448"/>
    </source>
</evidence>
<evidence type="ECO:0000256" key="5">
    <source>
        <dbReference type="ARBA" id="ARBA00022989"/>
    </source>
</evidence>
<dbReference type="InterPro" id="IPR035906">
    <property type="entry name" value="MetI-like_sf"/>
</dbReference>
<keyword evidence="5 7" id="KW-1133">Transmembrane helix</keyword>
<comment type="subcellular location">
    <subcellularLocation>
        <location evidence="1 7">Cell membrane</location>
        <topology evidence="1 7">Multi-pass membrane protein</topology>
    </subcellularLocation>
</comment>
<keyword evidence="3" id="KW-1003">Cell membrane</keyword>
<dbReference type="InterPro" id="IPR000515">
    <property type="entry name" value="MetI-like"/>
</dbReference>
<feature type="transmembrane region" description="Helical" evidence="7">
    <location>
        <begin position="24"/>
        <end position="46"/>
    </location>
</feature>
<feature type="transmembrane region" description="Helical" evidence="7">
    <location>
        <begin position="159"/>
        <end position="177"/>
    </location>
</feature>
<dbReference type="RefSeq" id="WP_094864110.1">
    <property type="nucleotide sequence ID" value="NZ_NKYE01000011.1"/>
</dbReference>
<dbReference type="AlphaFoldDB" id="A0A263D2G9"/>
<dbReference type="PROSITE" id="PS50928">
    <property type="entry name" value="ABC_TM1"/>
    <property type="match status" value="1"/>
</dbReference>
<keyword evidence="10" id="KW-1185">Reference proteome</keyword>
<protein>
    <submittedName>
        <fullName evidence="9">Sugar ABC transporter permease</fullName>
    </submittedName>
</protein>
<reference evidence="9 10" key="1">
    <citation type="submission" date="2017-07" db="EMBL/GenBank/DDBJ databases">
        <title>Amycolatopsis antarcticus sp. nov., isolated from the surface of an Antarcticus brown macroalga.</title>
        <authorList>
            <person name="Wang J."/>
            <person name="Leiva S."/>
            <person name="Huang J."/>
            <person name="Huang Y."/>
        </authorList>
    </citation>
    <scope>NUCLEOTIDE SEQUENCE [LARGE SCALE GENOMIC DNA]</scope>
    <source>
        <strain evidence="9 10">AU-G6</strain>
    </source>
</reference>
<dbReference type="PANTHER" id="PTHR43744">
    <property type="entry name" value="ABC TRANSPORTER PERMEASE PROTEIN MG189-RELATED-RELATED"/>
    <property type="match status" value="1"/>
</dbReference>
<dbReference type="FunCoup" id="A0A263D2G9">
    <property type="interactions" value="2"/>
</dbReference>
<organism evidence="9 10">
    <name type="scientific">Amycolatopsis antarctica</name>
    <dbReference type="NCBI Taxonomy" id="1854586"/>
    <lineage>
        <taxon>Bacteria</taxon>
        <taxon>Bacillati</taxon>
        <taxon>Actinomycetota</taxon>
        <taxon>Actinomycetes</taxon>
        <taxon>Pseudonocardiales</taxon>
        <taxon>Pseudonocardiaceae</taxon>
        <taxon>Amycolatopsis</taxon>
    </lineage>
</organism>
<dbReference type="Proteomes" id="UP000242444">
    <property type="component" value="Unassembled WGS sequence"/>
</dbReference>
<keyword evidence="4 7" id="KW-0812">Transmembrane</keyword>
<dbReference type="CDD" id="cd06261">
    <property type="entry name" value="TM_PBP2"/>
    <property type="match status" value="1"/>
</dbReference>
<dbReference type="EMBL" id="NKYE01000011">
    <property type="protein sequence ID" value="OZM71827.1"/>
    <property type="molecule type" value="Genomic_DNA"/>
</dbReference>
<evidence type="ECO:0000259" key="8">
    <source>
        <dbReference type="PROSITE" id="PS50928"/>
    </source>
</evidence>
<feature type="transmembrane region" description="Helical" evidence="7">
    <location>
        <begin position="256"/>
        <end position="277"/>
    </location>
</feature>
<sequence>MPARRNGTPVPVGHRRSRAGRIGALARAVCLSAAALLFLLPFYLLLRNGLADRAEITSPGWTLLPDTLRWENVTELFSGTEIPLARSLLNSTVVAVLQTAGQLLLCSLAGYGLARIPYRHATKVLYAVVASLLVPTAVTFVPSFVVVSSLGWLSDLRGLIVPGLFSALNVFLFRQYFLDFPVELEEAGRLDGLSRWGVFWRVVVPNTRGFFAALAVINFIGSWNQFLWPLIIAQDSSSWTVQVALSSLLTAQNPKINLLFAAAAVSILPIVLVFVVLQRYLVRGVAETGLKG</sequence>
<proteinExistence type="inferred from homology"/>
<evidence type="ECO:0000313" key="10">
    <source>
        <dbReference type="Proteomes" id="UP000242444"/>
    </source>
</evidence>
<evidence type="ECO:0000256" key="3">
    <source>
        <dbReference type="ARBA" id="ARBA00022475"/>
    </source>
</evidence>
<feature type="domain" description="ABC transmembrane type-1" evidence="8">
    <location>
        <begin position="88"/>
        <end position="277"/>
    </location>
</feature>
<dbReference type="InParanoid" id="A0A263D2G9"/>
<feature type="transmembrane region" description="Helical" evidence="7">
    <location>
        <begin position="125"/>
        <end position="153"/>
    </location>
</feature>